<dbReference type="GO" id="GO:0009063">
    <property type="term" value="P:amino acid catabolic process"/>
    <property type="evidence" value="ECO:0007669"/>
    <property type="project" value="InterPro"/>
</dbReference>
<dbReference type="AlphaFoldDB" id="A0A5Q2TN12"/>
<dbReference type="GO" id="GO:0000287">
    <property type="term" value="F:magnesium ion binding"/>
    <property type="evidence" value="ECO:0007669"/>
    <property type="project" value="TreeGrafter"/>
</dbReference>
<dbReference type="InterPro" id="IPR029065">
    <property type="entry name" value="Enolase_C-like"/>
</dbReference>
<dbReference type="SMART" id="SM00922">
    <property type="entry name" value="MR_MLE"/>
    <property type="match status" value="1"/>
</dbReference>
<evidence type="ECO:0000256" key="2">
    <source>
        <dbReference type="ARBA" id="ARBA00022723"/>
    </source>
</evidence>
<dbReference type="Proteomes" id="UP000339690">
    <property type="component" value="Chromosome"/>
</dbReference>
<dbReference type="CDD" id="cd03316">
    <property type="entry name" value="MR_like"/>
    <property type="match status" value="1"/>
</dbReference>
<dbReference type="InterPro" id="IPR013341">
    <property type="entry name" value="Mandelate_racemase_N_dom"/>
</dbReference>
<gene>
    <name evidence="5" type="ORF">GI584_19940</name>
</gene>
<keyword evidence="6" id="KW-1185">Reference proteome</keyword>
<organism evidence="5 6">
    <name type="scientific">Gracilibacillus salitolerans</name>
    <dbReference type="NCBI Taxonomy" id="2663022"/>
    <lineage>
        <taxon>Bacteria</taxon>
        <taxon>Bacillati</taxon>
        <taxon>Bacillota</taxon>
        <taxon>Bacilli</taxon>
        <taxon>Bacillales</taxon>
        <taxon>Bacillaceae</taxon>
        <taxon>Gracilibacillus</taxon>
    </lineage>
</organism>
<evidence type="ECO:0000313" key="5">
    <source>
        <dbReference type="EMBL" id="QGH36176.1"/>
    </source>
</evidence>
<dbReference type="Gene3D" id="3.20.20.120">
    <property type="entry name" value="Enolase-like C-terminal domain"/>
    <property type="match status" value="1"/>
</dbReference>
<name>A0A5Q2TN12_9BACI</name>
<proteinExistence type="predicted"/>
<dbReference type="PANTHER" id="PTHR13794">
    <property type="entry name" value="ENOLASE SUPERFAMILY, MANDELATE RACEMASE"/>
    <property type="match status" value="1"/>
</dbReference>
<evidence type="ECO:0000256" key="3">
    <source>
        <dbReference type="ARBA" id="ARBA00022842"/>
    </source>
</evidence>
<dbReference type="EMBL" id="CP045915">
    <property type="protein sequence ID" value="QGH36176.1"/>
    <property type="molecule type" value="Genomic_DNA"/>
</dbReference>
<sequence>MKVQSIETFSTKEICIVRIRTDSGEEGIGQVAPYHANITAMVLHQQIAPHVLGADPLDIDGIVDQCIEAEHKFPGSYVCRAVGGIDTALWDLKGKLEGKAVFELLGGSDKPINAYGSSMRRDITPEDEASRLSQLMETNGYNAFKIRIANNFGYDVDKWPGRTEKIVPTVRKSIGDKATLLVDANSGYTPEKAIEVGKMLETYNVGHFEEPCPYPKIEWTAQVKQELEVPIAGGEQDNSLDHWKRMIDMEVMDIVQPDICYLGGVARTLRVAEMASNAGIPCTPHAANLSMVTLFTLHVLASIENAGPYLEFSIEDTPWTDDLFYPALEVKDGKVNIPKGLGWGVEVNKKWLNKADYRVTQLN</sequence>
<evidence type="ECO:0000313" key="6">
    <source>
        <dbReference type="Proteomes" id="UP000339690"/>
    </source>
</evidence>
<dbReference type="KEGG" id="grc:GI584_19940"/>
<dbReference type="SFLD" id="SFLDS00001">
    <property type="entry name" value="Enolase"/>
    <property type="match status" value="1"/>
</dbReference>
<dbReference type="Pfam" id="PF13378">
    <property type="entry name" value="MR_MLE_C"/>
    <property type="match status" value="1"/>
</dbReference>
<evidence type="ECO:0000256" key="1">
    <source>
        <dbReference type="ARBA" id="ARBA00001946"/>
    </source>
</evidence>
<dbReference type="PROSITE" id="PS00908">
    <property type="entry name" value="MR_MLE_1"/>
    <property type="match status" value="1"/>
</dbReference>
<keyword evidence="2" id="KW-0479">Metal-binding</keyword>
<dbReference type="InterPro" id="IPR018110">
    <property type="entry name" value="Mandel_Rmase/mucon_lact_enz_CS"/>
</dbReference>
<dbReference type="Gene3D" id="3.30.390.10">
    <property type="entry name" value="Enolase-like, N-terminal domain"/>
    <property type="match status" value="1"/>
</dbReference>
<dbReference type="InterPro" id="IPR046945">
    <property type="entry name" value="RHMD-like"/>
</dbReference>
<dbReference type="InterPro" id="IPR013342">
    <property type="entry name" value="Mandelate_racemase_C"/>
</dbReference>
<evidence type="ECO:0000259" key="4">
    <source>
        <dbReference type="SMART" id="SM00922"/>
    </source>
</evidence>
<dbReference type="SUPFAM" id="SSF54826">
    <property type="entry name" value="Enolase N-terminal domain-like"/>
    <property type="match status" value="1"/>
</dbReference>
<dbReference type="GO" id="GO:0016836">
    <property type="term" value="F:hydro-lyase activity"/>
    <property type="evidence" value="ECO:0007669"/>
    <property type="project" value="TreeGrafter"/>
</dbReference>
<dbReference type="SFLD" id="SFLDG00179">
    <property type="entry name" value="mandelate_racemase"/>
    <property type="match status" value="1"/>
</dbReference>
<feature type="domain" description="Mandelate racemase/muconate lactonizing enzyme C-terminal" evidence="4">
    <location>
        <begin position="125"/>
        <end position="230"/>
    </location>
</feature>
<dbReference type="GO" id="GO:0016052">
    <property type="term" value="P:carbohydrate catabolic process"/>
    <property type="evidence" value="ECO:0007669"/>
    <property type="project" value="TreeGrafter"/>
</dbReference>
<reference evidence="5 6" key="1">
    <citation type="submission" date="2019-11" db="EMBL/GenBank/DDBJ databases">
        <title>Gracilibacillus salitolerans sp. nov., a moderate halophile isolated from a saline soil in northwest China.</title>
        <authorList>
            <person name="Gan L."/>
        </authorList>
    </citation>
    <scope>NUCLEOTIDE SEQUENCE [LARGE SCALE GENOMIC DNA]</scope>
    <source>
        <strain evidence="5 6">SCU50</strain>
    </source>
</reference>
<keyword evidence="3" id="KW-0460">Magnesium</keyword>
<dbReference type="Pfam" id="PF02746">
    <property type="entry name" value="MR_MLE_N"/>
    <property type="match status" value="1"/>
</dbReference>
<dbReference type="RefSeq" id="WP_153792351.1">
    <property type="nucleotide sequence ID" value="NZ_CP045915.1"/>
</dbReference>
<dbReference type="InterPro" id="IPR029017">
    <property type="entry name" value="Enolase-like_N"/>
</dbReference>
<dbReference type="InterPro" id="IPR036849">
    <property type="entry name" value="Enolase-like_C_sf"/>
</dbReference>
<comment type="cofactor">
    <cofactor evidence="1">
        <name>Mg(2+)</name>
        <dbReference type="ChEBI" id="CHEBI:18420"/>
    </cofactor>
</comment>
<dbReference type="SUPFAM" id="SSF51604">
    <property type="entry name" value="Enolase C-terminal domain-like"/>
    <property type="match status" value="1"/>
</dbReference>
<accession>A0A5Q2TN12</accession>
<dbReference type="PANTHER" id="PTHR13794:SF58">
    <property type="entry name" value="MITOCHONDRIAL ENOLASE SUPERFAMILY MEMBER 1"/>
    <property type="match status" value="1"/>
</dbReference>
<protein>
    <submittedName>
        <fullName evidence="5">Mandelate racemase/muconate lactonizing enzyme family protein</fullName>
    </submittedName>
</protein>